<feature type="compositionally biased region" description="Low complexity" evidence="1">
    <location>
        <begin position="251"/>
        <end position="263"/>
    </location>
</feature>
<proteinExistence type="predicted"/>
<protein>
    <submittedName>
        <fullName evidence="2">Uncharacterized protein</fullName>
    </submittedName>
</protein>
<reference evidence="2 3" key="2">
    <citation type="submission" date="2016-05" db="EMBL/GenBank/DDBJ databases">
        <title>Lineage-specific infection strategies underlie the spectrum of fungal disease in amphibians.</title>
        <authorList>
            <person name="Cuomo C.A."/>
            <person name="Farrer R.A."/>
            <person name="James T."/>
            <person name="Longcore J."/>
            <person name="Birren B."/>
        </authorList>
    </citation>
    <scope>NUCLEOTIDE SEQUENCE [LARGE SCALE GENOMIC DNA]</scope>
    <source>
        <strain evidence="2 3">JEL423</strain>
    </source>
</reference>
<dbReference type="Proteomes" id="UP000077115">
    <property type="component" value="Unassembled WGS sequence"/>
</dbReference>
<feature type="region of interest" description="Disordered" evidence="1">
    <location>
        <begin position="223"/>
        <end position="287"/>
    </location>
</feature>
<dbReference type="OrthoDB" id="2162900at2759"/>
<gene>
    <name evidence="2" type="ORF">BDEG_22633</name>
</gene>
<reference evidence="2 3" key="1">
    <citation type="submission" date="2006-10" db="EMBL/GenBank/DDBJ databases">
        <title>The Genome Sequence of Batrachochytrium dendrobatidis JEL423.</title>
        <authorList>
            <consortium name="The Broad Institute Genome Sequencing Platform"/>
            <person name="Birren B."/>
            <person name="Lander E."/>
            <person name="Galagan J."/>
            <person name="Cuomo C."/>
            <person name="Devon K."/>
            <person name="Jaffe D."/>
            <person name="Butler J."/>
            <person name="Alvarez P."/>
            <person name="Gnerre S."/>
            <person name="Grabherr M."/>
            <person name="Kleber M."/>
            <person name="Mauceli E."/>
            <person name="Brockman W."/>
            <person name="Young S."/>
            <person name="LaButti K."/>
            <person name="Sykes S."/>
            <person name="DeCaprio D."/>
            <person name="Crawford M."/>
            <person name="Koehrsen M."/>
            <person name="Engels R."/>
            <person name="Montgomery P."/>
            <person name="Pearson M."/>
            <person name="Howarth C."/>
            <person name="Larson L."/>
            <person name="White J."/>
            <person name="O'Leary S."/>
            <person name="Kodira C."/>
            <person name="Zeng Q."/>
            <person name="Yandava C."/>
            <person name="Alvarado L."/>
            <person name="Longcore J."/>
            <person name="James T."/>
        </authorList>
    </citation>
    <scope>NUCLEOTIDE SEQUENCE [LARGE SCALE GENOMIC DNA]</scope>
    <source>
        <strain evidence="2 3">JEL423</strain>
    </source>
</reference>
<evidence type="ECO:0000313" key="2">
    <source>
        <dbReference type="EMBL" id="OAJ38727.1"/>
    </source>
</evidence>
<evidence type="ECO:0000313" key="3">
    <source>
        <dbReference type="Proteomes" id="UP000077115"/>
    </source>
</evidence>
<organism evidence="2 3">
    <name type="scientific">Batrachochytrium dendrobatidis (strain JEL423)</name>
    <dbReference type="NCBI Taxonomy" id="403673"/>
    <lineage>
        <taxon>Eukaryota</taxon>
        <taxon>Fungi</taxon>
        <taxon>Fungi incertae sedis</taxon>
        <taxon>Chytridiomycota</taxon>
        <taxon>Chytridiomycota incertae sedis</taxon>
        <taxon>Chytridiomycetes</taxon>
        <taxon>Rhizophydiales</taxon>
        <taxon>Rhizophydiales incertae sedis</taxon>
        <taxon>Batrachochytrium</taxon>
    </lineage>
</organism>
<name>A0A177WF38_BATDL</name>
<sequence length="689" mass="79284">METRDHLLSNFETINHQRRHPLGLEQIPQWPTDSPKKMSTAPATLPPLNASVTCKGFLASCTPTTSTLQPLPSRFADLTKSGFSDETKPISTNEKHLPDYPSTAPADLFGSLTHYHQPKRSNYITTSMSLATRRQNQHMSAILATINGQNANNLTGDHYYRHTAGLKDMWRDIGDDGDALQESADMKAAFDRNLQTIYRMLETAKGIEAKPNQETDDVVQALQRDVTDHPKKRREGGLDPSEINRQYSVMPSFQPSSQLQPSSHTPATNTGIPQSTAANPVDPNNSNLRALAGRKPMRVIMQDLAKRIQVLKTNPTEWEALETKIATYKFNTIHQTRMDNMNIVKINKQTAYTLFPEVKRALIATRRAKNEEHRCQVLVKKKRLDERAQIRKAKDIQQKEEISALHLLRDREGDGRTQAIQSRWFQIIIVASRVSAICTALETVRKEKLVYLKQLHAAIIIQREYRRYKESRLKQLQKASLRIISRCFKKFYPKWKSARLLKASDVIHSFFKEVYDTSKIKHQILKYRSSVVYVQKYTKSFLQIRQAQLKVIDMYWTQLSNAWLIHYSKDNPFDVDEKRAKKKKAKSKKEEAVAIEKALARISNDAKTELIFENLIFRRKNHRNALMNYKTALAAHHEDIKKRSYLSKDRSYAASQAIKRPIFKLLPSRETMFALMDVAFAKEIEKQSI</sequence>
<dbReference type="EMBL" id="DS022302">
    <property type="protein sequence ID" value="OAJ38727.1"/>
    <property type="molecule type" value="Genomic_DNA"/>
</dbReference>
<evidence type="ECO:0000256" key="1">
    <source>
        <dbReference type="SAM" id="MobiDB-lite"/>
    </source>
</evidence>
<dbReference type="eggNOG" id="ENOG502SBPA">
    <property type="taxonomic scope" value="Eukaryota"/>
</dbReference>
<feature type="compositionally biased region" description="Polar residues" evidence="1">
    <location>
        <begin position="264"/>
        <end position="287"/>
    </location>
</feature>
<dbReference type="AlphaFoldDB" id="A0A177WF38"/>
<accession>A0A177WF38</accession>
<dbReference type="VEuPathDB" id="FungiDB:BDEG_22633"/>